<evidence type="ECO:0000313" key="2">
    <source>
        <dbReference type="Proteomes" id="UP000070282"/>
    </source>
</evidence>
<dbReference type="Proteomes" id="UP000070282">
    <property type="component" value="Unassembled WGS sequence"/>
</dbReference>
<reference evidence="2" key="1">
    <citation type="submission" date="2015-12" db="EMBL/GenBank/DDBJ databases">
        <authorList>
            <person name="Lima A."/>
            <person name="Farahani Zayas N."/>
            <person name="Castro Da Silva M.A."/>
            <person name="Cabral A."/>
            <person name="Pessatti M.L."/>
        </authorList>
    </citation>
    <scope>NUCLEOTIDE SEQUENCE [LARGE SCALE GENOMIC DNA]</scope>
    <source>
        <strain evidence="2">LAMA 842</strain>
    </source>
</reference>
<dbReference type="EMBL" id="LOCO01000007">
    <property type="protein sequence ID" value="KXO10182.1"/>
    <property type="molecule type" value="Genomic_DNA"/>
</dbReference>
<dbReference type="RefSeq" id="WP_061331783.1">
    <property type="nucleotide sequence ID" value="NZ_LOCO01000007.1"/>
</dbReference>
<dbReference type="PATRIC" id="fig|1306954.6.peg.3666"/>
<gene>
    <name evidence="1" type="ORF">J122_1689</name>
</gene>
<organism evidence="1 2">
    <name type="scientific">Marinobacter excellens LAMA 842</name>
    <dbReference type="NCBI Taxonomy" id="1306954"/>
    <lineage>
        <taxon>Bacteria</taxon>
        <taxon>Pseudomonadati</taxon>
        <taxon>Pseudomonadota</taxon>
        <taxon>Gammaproteobacteria</taxon>
        <taxon>Pseudomonadales</taxon>
        <taxon>Marinobacteraceae</taxon>
        <taxon>Marinobacter</taxon>
    </lineage>
</organism>
<evidence type="ECO:0000313" key="1">
    <source>
        <dbReference type="EMBL" id="KXO10182.1"/>
    </source>
</evidence>
<proteinExistence type="predicted"/>
<comment type="caution">
    <text evidence="1">The sequence shown here is derived from an EMBL/GenBank/DDBJ whole genome shotgun (WGS) entry which is preliminary data.</text>
</comment>
<protein>
    <submittedName>
        <fullName evidence="1">Uncharacterized protein</fullName>
    </submittedName>
</protein>
<sequence>MIALQTAKEGLQAGLPTGEILERAKHSASFAGAMRRNLTEMMDFIGLQRWLGLKSCGDLFQTRQDLVHFTSALRNPVLDQGNNFSGGRAMISSSYLWDQIQTGLVTEIKSLPEDCVFIPLGQGVDAVFEKLASEGCSGSMIPDTNVGGKIATISEVSDDQKTTFLYS</sequence>
<keyword evidence="2" id="KW-1185">Reference proteome</keyword>
<accession>A0A137SCQ2</accession>
<dbReference type="AlphaFoldDB" id="A0A137SCQ2"/>
<name>A0A137SCQ2_9GAMM</name>